<dbReference type="EMBL" id="CM001749">
    <property type="protein sequence ID" value="KJB64322.1"/>
    <property type="molecule type" value="Genomic_DNA"/>
</dbReference>
<evidence type="ECO:0000313" key="2">
    <source>
        <dbReference type="Proteomes" id="UP000032304"/>
    </source>
</evidence>
<proteinExistence type="predicted"/>
<evidence type="ECO:0000313" key="1">
    <source>
        <dbReference type="EMBL" id="KJB64322.1"/>
    </source>
</evidence>
<sequence>MDRKYMCPAFLLDAPLFWRPVDNFHFIINLDHMMKREEIWWRNLDKCLNISQKKYSYDWVLAVKCDLVLKSIFENAESNYLTNSYASVVRYCSNVYCYYNDNKTPKVIF</sequence>
<reference evidence="1 2" key="1">
    <citation type="journal article" date="2012" name="Nature">
        <title>Repeated polyploidization of Gossypium genomes and the evolution of spinnable cotton fibres.</title>
        <authorList>
            <person name="Paterson A.H."/>
            <person name="Wendel J.F."/>
            <person name="Gundlach H."/>
            <person name="Guo H."/>
            <person name="Jenkins J."/>
            <person name="Jin D."/>
            <person name="Llewellyn D."/>
            <person name="Showmaker K.C."/>
            <person name="Shu S."/>
            <person name="Udall J."/>
            <person name="Yoo M.J."/>
            <person name="Byers R."/>
            <person name="Chen W."/>
            <person name="Doron-Faigenboim A."/>
            <person name="Duke M.V."/>
            <person name="Gong L."/>
            <person name="Grimwood J."/>
            <person name="Grover C."/>
            <person name="Grupp K."/>
            <person name="Hu G."/>
            <person name="Lee T.H."/>
            <person name="Li J."/>
            <person name="Lin L."/>
            <person name="Liu T."/>
            <person name="Marler B.S."/>
            <person name="Page J.T."/>
            <person name="Roberts A.W."/>
            <person name="Romanel E."/>
            <person name="Sanders W.S."/>
            <person name="Szadkowski E."/>
            <person name="Tan X."/>
            <person name="Tang H."/>
            <person name="Xu C."/>
            <person name="Wang J."/>
            <person name="Wang Z."/>
            <person name="Zhang D."/>
            <person name="Zhang L."/>
            <person name="Ashrafi H."/>
            <person name="Bedon F."/>
            <person name="Bowers J.E."/>
            <person name="Brubaker C.L."/>
            <person name="Chee P.W."/>
            <person name="Das S."/>
            <person name="Gingle A.R."/>
            <person name="Haigler C.H."/>
            <person name="Harker D."/>
            <person name="Hoffmann L.V."/>
            <person name="Hovav R."/>
            <person name="Jones D.C."/>
            <person name="Lemke C."/>
            <person name="Mansoor S."/>
            <person name="ur Rahman M."/>
            <person name="Rainville L.N."/>
            <person name="Rambani A."/>
            <person name="Reddy U.K."/>
            <person name="Rong J.K."/>
            <person name="Saranga Y."/>
            <person name="Scheffler B.E."/>
            <person name="Scheffler J.A."/>
            <person name="Stelly D.M."/>
            <person name="Triplett B.A."/>
            <person name="Van Deynze A."/>
            <person name="Vaslin M.F."/>
            <person name="Waghmare V.N."/>
            <person name="Walford S.A."/>
            <person name="Wright R.J."/>
            <person name="Zaki E.A."/>
            <person name="Zhang T."/>
            <person name="Dennis E.S."/>
            <person name="Mayer K.F."/>
            <person name="Peterson D.G."/>
            <person name="Rokhsar D.S."/>
            <person name="Wang X."/>
            <person name="Schmutz J."/>
        </authorList>
    </citation>
    <scope>NUCLEOTIDE SEQUENCE [LARGE SCALE GENOMIC DNA]</scope>
</reference>
<accession>A0A0D2R1V0</accession>
<keyword evidence="2" id="KW-1185">Reference proteome</keyword>
<organism evidence="1 2">
    <name type="scientific">Gossypium raimondii</name>
    <name type="common">Peruvian cotton</name>
    <name type="synonym">Gossypium klotzschianum subsp. raimondii</name>
    <dbReference type="NCBI Taxonomy" id="29730"/>
    <lineage>
        <taxon>Eukaryota</taxon>
        <taxon>Viridiplantae</taxon>
        <taxon>Streptophyta</taxon>
        <taxon>Embryophyta</taxon>
        <taxon>Tracheophyta</taxon>
        <taxon>Spermatophyta</taxon>
        <taxon>Magnoliopsida</taxon>
        <taxon>eudicotyledons</taxon>
        <taxon>Gunneridae</taxon>
        <taxon>Pentapetalae</taxon>
        <taxon>rosids</taxon>
        <taxon>malvids</taxon>
        <taxon>Malvales</taxon>
        <taxon>Malvaceae</taxon>
        <taxon>Malvoideae</taxon>
        <taxon>Gossypium</taxon>
    </lineage>
</organism>
<dbReference type="OMA" id="RKYMCPA"/>
<dbReference type="AlphaFoldDB" id="A0A0D2R1V0"/>
<gene>
    <name evidence="1" type="ORF">B456_010G043100</name>
</gene>
<dbReference type="Proteomes" id="UP000032304">
    <property type="component" value="Chromosome 10"/>
</dbReference>
<protein>
    <submittedName>
        <fullName evidence="1">Uncharacterized protein</fullName>
    </submittedName>
</protein>
<name>A0A0D2R1V0_GOSRA</name>
<dbReference type="Gramene" id="KJB64322">
    <property type="protein sequence ID" value="KJB64322"/>
    <property type="gene ID" value="B456_010G043100"/>
</dbReference>